<sequence>MEACDKVKVENVMILFLKCDISNAMDGTKDDILYNTDDEVEVKSPEPDWILYDDGVCDKSCDMYEKLLETHSDANEEFDGF</sequence>
<keyword evidence="2" id="KW-1185">Reference proteome</keyword>
<name>A0AA36B8G0_OCTVU</name>
<dbReference type="AlphaFoldDB" id="A0AA36B8G0"/>
<protein>
    <submittedName>
        <fullName evidence="1">Uncharacterized protein</fullName>
    </submittedName>
</protein>
<evidence type="ECO:0000313" key="1">
    <source>
        <dbReference type="EMBL" id="CAI9729314.1"/>
    </source>
</evidence>
<dbReference type="Proteomes" id="UP001162480">
    <property type="component" value="Chromosome 10"/>
</dbReference>
<proteinExistence type="predicted"/>
<reference evidence="1" key="1">
    <citation type="submission" date="2023-08" db="EMBL/GenBank/DDBJ databases">
        <authorList>
            <person name="Alioto T."/>
            <person name="Alioto T."/>
            <person name="Gomez Garrido J."/>
        </authorList>
    </citation>
    <scope>NUCLEOTIDE SEQUENCE</scope>
</reference>
<gene>
    <name evidence="1" type="ORF">OCTVUL_1B030038</name>
</gene>
<dbReference type="EMBL" id="OX597823">
    <property type="protein sequence ID" value="CAI9729314.1"/>
    <property type="molecule type" value="Genomic_DNA"/>
</dbReference>
<accession>A0AA36B8G0</accession>
<evidence type="ECO:0000313" key="2">
    <source>
        <dbReference type="Proteomes" id="UP001162480"/>
    </source>
</evidence>
<organism evidence="1 2">
    <name type="scientific">Octopus vulgaris</name>
    <name type="common">Common octopus</name>
    <dbReference type="NCBI Taxonomy" id="6645"/>
    <lineage>
        <taxon>Eukaryota</taxon>
        <taxon>Metazoa</taxon>
        <taxon>Spiralia</taxon>
        <taxon>Lophotrochozoa</taxon>
        <taxon>Mollusca</taxon>
        <taxon>Cephalopoda</taxon>
        <taxon>Coleoidea</taxon>
        <taxon>Octopodiformes</taxon>
        <taxon>Octopoda</taxon>
        <taxon>Incirrata</taxon>
        <taxon>Octopodidae</taxon>
        <taxon>Octopus</taxon>
    </lineage>
</organism>